<dbReference type="Proteomes" id="UP000219453">
    <property type="component" value="Unassembled WGS sequence"/>
</dbReference>
<sequence length="433" mass="49057">MTNVAVVVLDTLRYDYFEDYFGWLDGTRFTTAYSTSHWTIPAHASLFTGLYPSEAGTHAKSPSLECDTTVLAEHLRQEGYKTRFFTGNGNITAWPGWERGFDHFVKPRDLDPQFENSVDWDAFDQRINASGLSRYLHGLWYCVTADSPTFRSLKHGYRRFKKSNADGGGEAILDRLQKTNFQNNGEFLAVNIMETHTPYYPPSNEANPIRVSIGQAFAENVTEPAKVCSAYEQSVIYLSSVYERIYEQLNKDFDYVITLGDHGEMLGEHGLWNHGYGLYPELTQIPLVISGSEIPDTTRSEPVSILDVHATIGSLTGIDVGGRGQNLLDDDFQPRHRLVEYHGFMNSHREQFKREGAALETFDKRDSPLYGMVTPDGRYGYQDHDAGVQFVGESISSFEETLHEKRKYLDEVDNTAVEPDETVKSRLKDLGYA</sequence>
<dbReference type="GO" id="GO:0004065">
    <property type="term" value="F:arylsulfatase activity"/>
    <property type="evidence" value="ECO:0007669"/>
    <property type="project" value="TreeGrafter"/>
</dbReference>
<dbReference type="RefSeq" id="WP_097009387.1">
    <property type="nucleotide sequence ID" value="NZ_OBEJ01000003.1"/>
</dbReference>
<evidence type="ECO:0000313" key="3">
    <source>
        <dbReference type="EMBL" id="SNZ15401.1"/>
    </source>
</evidence>
<dbReference type="OrthoDB" id="102174at2157"/>
<evidence type="ECO:0000313" key="4">
    <source>
        <dbReference type="Proteomes" id="UP000219453"/>
    </source>
</evidence>
<evidence type="ECO:0000256" key="1">
    <source>
        <dbReference type="ARBA" id="ARBA00008779"/>
    </source>
</evidence>
<dbReference type="PANTHER" id="PTHR42693:SF33">
    <property type="entry name" value="ARYLSULFATASE"/>
    <property type="match status" value="1"/>
</dbReference>
<protein>
    <submittedName>
        <fullName evidence="3">Arylsulfatase</fullName>
    </submittedName>
</protein>
<dbReference type="Pfam" id="PF00884">
    <property type="entry name" value="Sulfatase"/>
    <property type="match status" value="1"/>
</dbReference>
<dbReference type="SUPFAM" id="SSF53649">
    <property type="entry name" value="Alkaline phosphatase-like"/>
    <property type="match status" value="1"/>
</dbReference>
<name>A0A285P696_NATPI</name>
<keyword evidence="4" id="KW-1185">Reference proteome</keyword>
<proteinExistence type="inferred from homology"/>
<evidence type="ECO:0000259" key="2">
    <source>
        <dbReference type="Pfam" id="PF00884"/>
    </source>
</evidence>
<dbReference type="InterPro" id="IPR000917">
    <property type="entry name" value="Sulfatase_N"/>
</dbReference>
<comment type="similarity">
    <text evidence="1">Belongs to the sulfatase family.</text>
</comment>
<accession>A0A285P696</accession>
<dbReference type="InterPro" id="IPR050738">
    <property type="entry name" value="Sulfatase"/>
</dbReference>
<dbReference type="EMBL" id="OBEJ01000003">
    <property type="protein sequence ID" value="SNZ15401.1"/>
    <property type="molecule type" value="Genomic_DNA"/>
</dbReference>
<feature type="domain" description="Sulfatase N-terminal" evidence="2">
    <location>
        <begin position="25"/>
        <end position="318"/>
    </location>
</feature>
<dbReference type="PANTHER" id="PTHR42693">
    <property type="entry name" value="ARYLSULFATASE FAMILY MEMBER"/>
    <property type="match status" value="1"/>
</dbReference>
<dbReference type="AlphaFoldDB" id="A0A285P696"/>
<dbReference type="InterPro" id="IPR017850">
    <property type="entry name" value="Alkaline_phosphatase_core_sf"/>
</dbReference>
<dbReference type="Gene3D" id="3.40.720.10">
    <property type="entry name" value="Alkaline Phosphatase, subunit A"/>
    <property type="match status" value="1"/>
</dbReference>
<reference evidence="3 4" key="1">
    <citation type="submission" date="2017-09" db="EMBL/GenBank/DDBJ databases">
        <authorList>
            <person name="Ehlers B."/>
            <person name="Leendertz F.H."/>
        </authorList>
    </citation>
    <scope>NUCLEOTIDE SEQUENCE [LARGE SCALE GENOMIC DNA]</scope>
    <source>
        <strain evidence="3 4">DSM 27208</strain>
    </source>
</reference>
<organism evidence="3 4">
    <name type="scientific">Natronoarchaeum philippinense</name>
    <dbReference type="NCBI Taxonomy" id="558529"/>
    <lineage>
        <taxon>Archaea</taxon>
        <taxon>Methanobacteriati</taxon>
        <taxon>Methanobacteriota</taxon>
        <taxon>Stenosarchaea group</taxon>
        <taxon>Halobacteria</taxon>
        <taxon>Halobacteriales</taxon>
        <taxon>Natronoarchaeaceae</taxon>
    </lineage>
</organism>
<gene>
    <name evidence="3" type="ORF">SAMN06269185_2477</name>
</gene>